<keyword evidence="1" id="KW-0227">DNA damage</keyword>
<protein>
    <submittedName>
        <fullName evidence="2">ATP-binding protein</fullName>
    </submittedName>
</protein>
<keyword evidence="2" id="KW-0067">ATP-binding</keyword>
<dbReference type="InterPro" id="IPR027417">
    <property type="entry name" value="P-loop_NTPase"/>
</dbReference>
<keyword evidence="3" id="KW-1185">Reference proteome</keyword>
<dbReference type="PANTHER" id="PTHR32182:SF22">
    <property type="entry name" value="ATP-DEPENDENT ENDONUCLEASE, OLD FAMILY-RELATED"/>
    <property type="match status" value="1"/>
</dbReference>
<dbReference type="GO" id="GO:0005524">
    <property type="term" value="F:ATP binding"/>
    <property type="evidence" value="ECO:0007669"/>
    <property type="project" value="UniProtKB-KW"/>
</dbReference>
<organism evidence="2 3">
    <name type="scientific">Rhodococcoides kroppenstedtii</name>
    <dbReference type="NCBI Taxonomy" id="293050"/>
    <lineage>
        <taxon>Bacteria</taxon>
        <taxon>Bacillati</taxon>
        <taxon>Actinomycetota</taxon>
        <taxon>Actinomycetes</taxon>
        <taxon>Mycobacteriales</taxon>
        <taxon>Nocardiaceae</taxon>
        <taxon>Rhodococcoides</taxon>
    </lineage>
</organism>
<dbReference type="Proteomes" id="UP001520140">
    <property type="component" value="Unassembled WGS sequence"/>
</dbReference>
<proteinExistence type="predicted"/>
<evidence type="ECO:0000313" key="3">
    <source>
        <dbReference type="Proteomes" id="UP001520140"/>
    </source>
</evidence>
<comment type="caution">
    <text evidence="2">The sequence shown here is derived from an EMBL/GenBank/DDBJ whole genome shotgun (WGS) entry which is preliminary data.</text>
</comment>
<reference evidence="2 3" key="1">
    <citation type="submission" date="2020-06" db="EMBL/GenBank/DDBJ databases">
        <title>Taxonomy, biology and ecology of Rhodococcus bacteria occurring in California pistachio and other woody hosts as revealed by genome sequence analyses.</title>
        <authorList>
            <person name="Gai Y."/>
            <person name="Riely B."/>
        </authorList>
    </citation>
    <scope>NUCLEOTIDE SEQUENCE [LARGE SCALE GENOMIC DNA]</scope>
    <source>
        <strain evidence="2 3">BP-284</strain>
    </source>
</reference>
<dbReference type="PANTHER" id="PTHR32182">
    <property type="entry name" value="DNA REPLICATION AND REPAIR PROTEIN RECF"/>
    <property type="match status" value="1"/>
</dbReference>
<dbReference type="RefSeq" id="WP_157889483.1">
    <property type="nucleotide sequence ID" value="NZ_JABUKE010000010.1"/>
</dbReference>
<keyword evidence="1" id="KW-0742">SOS response</keyword>
<sequence length="692" mass="75503">MSALYGLNGSGKTSVLQSARTALTGGHGAHAGALNDLHIRVTDVGRNRSNSFLDELSTFIDESVSRVYGEVFSPGSIDDAGWYTGDGGRSDTDLYFVGDDPGRNSADLSFPDKLKKFIELYAVKNRLIGRHIDLLESVASHCRLTLKATGDGTWSVWIAGRPDDARQISEHFENLELIVEKYLRDPAPPDQIVEWETDMIQEVQAALLYFIRPAALGRKMEVHSDLPRWLQVPLVHLGDGFSTAAVVTINEKSTVDDLDQHTLQVLKSAILQHDANAESASGKDSKIFEEIEEVIGQVEDRANTFLSALLPGSAQLRFNLRNHEGLLFGLRPCWEFNLPVSGQLTRRPVKHLSKAQLRWALASVSIALAEFSDRPVVFLCDEPEAGLHRLAERALARGLVDISSLNSLNIVAATHSPQILDQPEISKVLITREPKTGAIRNRRLSLDFSGNLVSALIGTDAGLSFGDILQLMRVAVVVEGLHDEIVFGRLLQPQLDAAHAGLFPIRGASRLRSLAEARLLFLATDAKILVVVDNVQNSELASMWSEITVAAASGDLELARIEVARMATLGKDEGKFLGELATAALEFGTLDRIEVFGLSQPDVICYLPTAAVLGTSAPPWSEIILEWTAKMNNKPSNIKGFLKKSGFLPQDPHEVDDLVVSAAESAASSIEFLNPEIVALGERIMALSTIRR</sequence>
<dbReference type="SUPFAM" id="SSF52540">
    <property type="entry name" value="P-loop containing nucleoside triphosphate hydrolases"/>
    <property type="match status" value="1"/>
</dbReference>
<keyword evidence="2" id="KW-0547">Nucleotide-binding</keyword>
<name>A0ABS7NSN6_9NOCA</name>
<evidence type="ECO:0000313" key="2">
    <source>
        <dbReference type="EMBL" id="MBY6319972.1"/>
    </source>
</evidence>
<dbReference type="EMBL" id="JABUKG010000003">
    <property type="protein sequence ID" value="MBY6319972.1"/>
    <property type="molecule type" value="Genomic_DNA"/>
</dbReference>
<gene>
    <name evidence="2" type="ORF">HQ605_03960</name>
</gene>
<evidence type="ECO:0000256" key="1">
    <source>
        <dbReference type="ARBA" id="ARBA00023236"/>
    </source>
</evidence>
<accession>A0ABS7NSN6</accession>
<dbReference type="Gene3D" id="3.40.50.300">
    <property type="entry name" value="P-loop containing nucleotide triphosphate hydrolases"/>
    <property type="match status" value="1"/>
</dbReference>